<organism evidence="2 3">
    <name type="scientific">Prorocentrum cordatum</name>
    <dbReference type="NCBI Taxonomy" id="2364126"/>
    <lineage>
        <taxon>Eukaryota</taxon>
        <taxon>Sar</taxon>
        <taxon>Alveolata</taxon>
        <taxon>Dinophyceae</taxon>
        <taxon>Prorocentrales</taxon>
        <taxon>Prorocentraceae</taxon>
        <taxon>Prorocentrum</taxon>
    </lineage>
</organism>
<proteinExistence type="predicted"/>
<dbReference type="Proteomes" id="UP001189429">
    <property type="component" value="Unassembled WGS sequence"/>
</dbReference>
<feature type="non-terminal residue" evidence="2">
    <location>
        <position position="118"/>
    </location>
</feature>
<keyword evidence="3" id="KW-1185">Reference proteome</keyword>
<accession>A0ABN9SG97</accession>
<protein>
    <submittedName>
        <fullName evidence="2">Uncharacterized protein</fullName>
    </submittedName>
</protein>
<evidence type="ECO:0000313" key="2">
    <source>
        <dbReference type="EMBL" id="CAK0830860.1"/>
    </source>
</evidence>
<feature type="non-terminal residue" evidence="2">
    <location>
        <position position="1"/>
    </location>
</feature>
<feature type="compositionally biased region" description="Basic and acidic residues" evidence="1">
    <location>
        <begin position="37"/>
        <end position="48"/>
    </location>
</feature>
<evidence type="ECO:0000313" key="3">
    <source>
        <dbReference type="Proteomes" id="UP001189429"/>
    </source>
</evidence>
<name>A0ABN9SG97_9DINO</name>
<feature type="region of interest" description="Disordered" evidence="1">
    <location>
        <begin position="1"/>
        <end position="62"/>
    </location>
</feature>
<evidence type="ECO:0000256" key="1">
    <source>
        <dbReference type="SAM" id="MobiDB-lite"/>
    </source>
</evidence>
<comment type="caution">
    <text evidence="2">The sequence shown here is derived from an EMBL/GenBank/DDBJ whole genome shotgun (WGS) entry which is preliminary data.</text>
</comment>
<reference evidence="2" key="1">
    <citation type="submission" date="2023-10" db="EMBL/GenBank/DDBJ databases">
        <authorList>
            <person name="Chen Y."/>
            <person name="Shah S."/>
            <person name="Dougan E. K."/>
            <person name="Thang M."/>
            <person name="Chan C."/>
        </authorList>
    </citation>
    <scope>NUCLEOTIDE SEQUENCE [LARGE SCALE GENOMIC DNA]</scope>
</reference>
<gene>
    <name evidence="2" type="ORF">PCOR1329_LOCUS29367</name>
</gene>
<feature type="region of interest" description="Disordered" evidence="1">
    <location>
        <begin position="83"/>
        <end position="118"/>
    </location>
</feature>
<dbReference type="EMBL" id="CAUYUJ010011056">
    <property type="protein sequence ID" value="CAK0830860.1"/>
    <property type="molecule type" value="Genomic_DNA"/>
</dbReference>
<sequence length="118" mass="12518">DSGFRFGRHGDPFGSLPPKPAPMHPFLSGGRQGRSLTSHDPEWRDVYGHKSPSAGELELKRSKKDGPLIYQLKGGVTVMYLGDQGKKPPAASAGATPWATRRSESVPAGAGAKPRAAQ</sequence>